<dbReference type="EMBL" id="PVTI01000001">
    <property type="protein sequence ID" value="PRY63773.1"/>
    <property type="molecule type" value="Genomic_DNA"/>
</dbReference>
<organism evidence="1 2">
    <name type="scientific">Knoellia remsis</name>
    <dbReference type="NCBI Taxonomy" id="407159"/>
    <lineage>
        <taxon>Bacteria</taxon>
        <taxon>Bacillati</taxon>
        <taxon>Actinomycetota</taxon>
        <taxon>Actinomycetes</taxon>
        <taxon>Micrococcales</taxon>
        <taxon>Intrasporangiaceae</taxon>
        <taxon>Knoellia</taxon>
    </lineage>
</organism>
<dbReference type="Proteomes" id="UP000237822">
    <property type="component" value="Unassembled WGS sequence"/>
</dbReference>
<proteinExistence type="predicted"/>
<comment type="caution">
    <text evidence="1">The sequence shown here is derived from an EMBL/GenBank/DDBJ whole genome shotgun (WGS) entry which is preliminary data.</text>
</comment>
<evidence type="ECO:0000313" key="1">
    <source>
        <dbReference type="EMBL" id="PRY63773.1"/>
    </source>
</evidence>
<sequence>MPTVSAKKKCCKDKPRCKQCPVVLMRLAKMGYAEQLTTGKKAKYDLDKKVPKKAMLVARQR</sequence>
<dbReference type="OrthoDB" id="4871774at2"/>
<protein>
    <submittedName>
        <fullName evidence="1">Uncharacterized protein</fullName>
    </submittedName>
</protein>
<keyword evidence="2" id="KW-1185">Reference proteome</keyword>
<dbReference type="AlphaFoldDB" id="A0A2T0V0R5"/>
<reference evidence="1 2" key="1">
    <citation type="submission" date="2018-03" db="EMBL/GenBank/DDBJ databases">
        <title>Genomic Encyclopedia of Archaeal and Bacterial Type Strains, Phase II (KMG-II): from individual species to whole genera.</title>
        <authorList>
            <person name="Goeker M."/>
        </authorList>
    </citation>
    <scope>NUCLEOTIDE SEQUENCE [LARGE SCALE GENOMIC DNA]</scope>
    <source>
        <strain evidence="1 2">ATCC BAA-1496</strain>
    </source>
</reference>
<evidence type="ECO:0000313" key="2">
    <source>
        <dbReference type="Proteomes" id="UP000237822"/>
    </source>
</evidence>
<gene>
    <name evidence="1" type="ORF">BCF74_101176</name>
</gene>
<accession>A0A2T0V0R5</accession>
<dbReference type="RefSeq" id="WP_106296062.1">
    <property type="nucleotide sequence ID" value="NZ_PVTI01000001.1"/>
</dbReference>
<name>A0A2T0V0R5_9MICO</name>